<name>X1Q4J1_9ZZZZ</name>
<proteinExistence type="predicted"/>
<gene>
    <name evidence="1" type="ORF">S12H4_01727</name>
</gene>
<accession>X1Q4J1</accession>
<sequence length="134" mass="14050">MKCATRLLRGLLLKPTLNLLTWILRGGNSIIIGGPLGWTWNATLDTTHHGALAGPANAHRHGDLADIGIDNHHAQDHAARHQDDGADEISLAGLSGEPAALTTHKDLTTGIHGVGVSTICSEAAAMKWAIIFGC</sequence>
<comment type="caution">
    <text evidence="1">The sequence shown here is derived from an EMBL/GenBank/DDBJ whole genome shotgun (WGS) entry which is preliminary data.</text>
</comment>
<dbReference type="EMBL" id="BARW01000367">
    <property type="protein sequence ID" value="GAI63437.1"/>
    <property type="molecule type" value="Genomic_DNA"/>
</dbReference>
<protein>
    <submittedName>
        <fullName evidence="1">Uncharacterized protein</fullName>
    </submittedName>
</protein>
<evidence type="ECO:0000313" key="1">
    <source>
        <dbReference type="EMBL" id="GAI63437.1"/>
    </source>
</evidence>
<dbReference type="AlphaFoldDB" id="X1Q4J1"/>
<organism evidence="1">
    <name type="scientific">marine sediment metagenome</name>
    <dbReference type="NCBI Taxonomy" id="412755"/>
    <lineage>
        <taxon>unclassified sequences</taxon>
        <taxon>metagenomes</taxon>
        <taxon>ecological metagenomes</taxon>
    </lineage>
</organism>
<reference evidence="1" key="1">
    <citation type="journal article" date="2014" name="Front. Microbiol.">
        <title>High frequency of phylogenetically diverse reductive dehalogenase-homologous genes in deep subseafloor sedimentary metagenomes.</title>
        <authorList>
            <person name="Kawai M."/>
            <person name="Futagami T."/>
            <person name="Toyoda A."/>
            <person name="Takaki Y."/>
            <person name="Nishi S."/>
            <person name="Hori S."/>
            <person name="Arai W."/>
            <person name="Tsubouchi T."/>
            <person name="Morono Y."/>
            <person name="Uchiyama I."/>
            <person name="Ito T."/>
            <person name="Fujiyama A."/>
            <person name="Inagaki F."/>
            <person name="Takami H."/>
        </authorList>
    </citation>
    <scope>NUCLEOTIDE SEQUENCE</scope>
    <source>
        <strain evidence="1">Expedition CK06-06</strain>
    </source>
</reference>